<dbReference type="SUPFAM" id="SSF52087">
    <property type="entry name" value="CRAL/TRIO domain"/>
    <property type="match status" value="1"/>
</dbReference>
<dbReference type="Pfam" id="PF00650">
    <property type="entry name" value="CRAL_TRIO"/>
    <property type="match status" value="1"/>
</dbReference>
<dbReference type="EMBL" id="GBHO01000320">
    <property type="protein sequence ID" value="JAG43284.1"/>
    <property type="molecule type" value="Transcribed_RNA"/>
</dbReference>
<dbReference type="PROSITE" id="PS50191">
    <property type="entry name" value="CRAL_TRIO"/>
    <property type="match status" value="1"/>
</dbReference>
<dbReference type="SMART" id="SM00516">
    <property type="entry name" value="SEC14"/>
    <property type="match status" value="1"/>
</dbReference>
<accession>A0A0A9ZFH7</accession>
<sequence>MISPSVLAKRFTSQEYTNLHIQSMEKLMALNKRLSKRLGVPRYKHVVIMDLKNFSLSHFSSDLRGPLRNLINIDSTKYPETLYQMYIVNAPFIFRTIWKIANLWIDEITKQKIHFFKHVTDLHKFIDPNQLPSFLNGTVQYENEVDAFLQPLHTNTTGEDNFDDIFNTIDDDLSQRYERIVGRRASTGKSETAMMGVTADPVAPPEATLTEDLVVDPSAPDLS</sequence>
<feature type="domain" description="CRAL-TRIO" evidence="1">
    <location>
        <begin position="1"/>
        <end position="143"/>
    </location>
</feature>
<dbReference type="CDD" id="cd00170">
    <property type="entry name" value="SEC14"/>
    <property type="match status" value="1"/>
</dbReference>
<organism evidence="2">
    <name type="scientific">Lygus hesperus</name>
    <name type="common">Western plant bug</name>
    <dbReference type="NCBI Taxonomy" id="30085"/>
    <lineage>
        <taxon>Eukaryota</taxon>
        <taxon>Metazoa</taxon>
        <taxon>Ecdysozoa</taxon>
        <taxon>Arthropoda</taxon>
        <taxon>Hexapoda</taxon>
        <taxon>Insecta</taxon>
        <taxon>Pterygota</taxon>
        <taxon>Neoptera</taxon>
        <taxon>Paraneoptera</taxon>
        <taxon>Hemiptera</taxon>
        <taxon>Heteroptera</taxon>
        <taxon>Panheteroptera</taxon>
        <taxon>Cimicomorpha</taxon>
        <taxon>Miridae</taxon>
        <taxon>Mirini</taxon>
        <taxon>Lygus</taxon>
    </lineage>
</organism>
<dbReference type="InterPro" id="IPR036865">
    <property type="entry name" value="CRAL-TRIO_dom_sf"/>
</dbReference>
<gene>
    <name evidence="2" type="primary">CSR1</name>
    <name evidence="2" type="ORF">CM83_101503</name>
</gene>
<name>A0A0A9ZFH7_LYGHE</name>
<dbReference type="InterPro" id="IPR051026">
    <property type="entry name" value="PI/PC_transfer"/>
</dbReference>
<reference evidence="2" key="2">
    <citation type="submission" date="2014-07" db="EMBL/GenBank/DDBJ databases">
        <authorList>
            <person name="Hull J."/>
        </authorList>
    </citation>
    <scope>NUCLEOTIDE SEQUENCE</scope>
</reference>
<evidence type="ECO:0000259" key="1">
    <source>
        <dbReference type="PROSITE" id="PS50191"/>
    </source>
</evidence>
<reference evidence="2" key="1">
    <citation type="journal article" date="2014" name="PLoS ONE">
        <title>Transcriptome-Based Identification of ABC Transporters in the Western Tarnished Plant Bug Lygus hesperus.</title>
        <authorList>
            <person name="Hull J.J."/>
            <person name="Chaney K."/>
            <person name="Geib S.M."/>
            <person name="Fabrick J.A."/>
            <person name="Brent C.S."/>
            <person name="Walsh D."/>
            <person name="Lavine L.C."/>
        </authorList>
    </citation>
    <scope>NUCLEOTIDE SEQUENCE</scope>
</reference>
<protein>
    <submittedName>
        <fullName evidence="2">Phosphatidylinositol transfer protein CSR1</fullName>
    </submittedName>
</protein>
<dbReference type="InterPro" id="IPR001251">
    <property type="entry name" value="CRAL-TRIO_dom"/>
</dbReference>
<evidence type="ECO:0000313" key="2">
    <source>
        <dbReference type="EMBL" id="JAG43284.1"/>
    </source>
</evidence>
<proteinExistence type="predicted"/>
<dbReference type="Gene3D" id="3.40.525.10">
    <property type="entry name" value="CRAL-TRIO lipid binding domain"/>
    <property type="match status" value="1"/>
</dbReference>
<dbReference type="PANTHER" id="PTHR45657">
    <property type="entry name" value="CRAL-TRIO DOMAIN-CONTAINING PROTEIN YKL091C-RELATED"/>
    <property type="match status" value="1"/>
</dbReference>
<dbReference type="PANTHER" id="PTHR45657:SF1">
    <property type="entry name" value="CRAL-TRIO DOMAIN-CONTAINING PROTEIN YKL091C-RELATED"/>
    <property type="match status" value="1"/>
</dbReference>
<dbReference type="AlphaFoldDB" id="A0A0A9ZFH7"/>